<evidence type="ECO:0000256" key="3">
    <source>
        <dbReference type="ARBA" id="ARBA00022793"/>
    </source>
</evidence>
<dbReference type="SUPFAM" id="SSF55904">
    <property type="entry name" value="Ornithine decarboxylase C-terminal domain"/>
    <property type="match status" value="1"/>
</dbReference>
<keyword evidence="3" id="KW-0210">Decarboxylase</keyword>
<evidence type="ECO:0000313" key="9">
    <source>
        <dbReference type="Proteomes" id="UP000824469"/>
    </source>
</evidence>
<dbReference type="GO" id="GO:0016831">
    <property type="term" value="F:carboxy-lyase activity"/>
    <property type="evidence" value="ECO:0007669"/>
    <property type="project" value="UniProtKB-KW"/>
</dbReference>
<dbReference type="EMBL" id="JAHRHJ020000003">
    <property type="protein sequence ID" value="KAH9324010.1"/>
    <property type="molecule type" value="Genomic_DNA"/>
</dbReference>
<evidence type="ECO:0000259" key="7">
    <source>
        <dbReference type="Pfam" id="PF03711"/>
    </source>
</evidence>
<dbReference type="PANTHER" id="PTHR43277">
    <property type="entry name" value="ARGININE DECARBOXYLASE"/>
    <property type="match status" value="1"/>
</dbReference>
<dbReference type="PANTHER" id="PTHR43277:SF4">
    <property type="entry name" value="ARGININE DECARBOXYLASE"/>
    <property type="match status" value="1"/>
</dbReference>
<dbReference type="Gene3D" id="3.40.640.10">
    <property type="entry name" value="Type I PLP-dependent aspartate aminotransferase-like (Major domain)"/>
    <property type="match status" value="1"/>
</dbReference>
<comment type="similarity">
    <text evidence="2">Belongs to the Orn/Lys/Arg decarboxylase class-I family.</text>
</comment>
<dbReference type="InterPro" id="IPR015421">
    <property type="entry name" value="PyrdxlP-dep_Trfase_major"/>
</dbReference>
<dbReference type="Proteomes" id="UP000824469">
    <property type="component" value="Unassembled WGS sequence"/>
</dbReference>
<gene>
    <name evidence="8" type="ORF">KI387_044467</name>
</gene>
<dbReference type="InterPro" id="IPR008286">
    <property type="entry name" value="Prn/Lys/Arg_de-COase_C"/>
</dbReference>
<evidence type="ECO:0000259" key="6">
    <source>
        <dbReference type="Pfam" id="PF01276"/>
    </source>
</evidence>
<accession>A0AA38GLF9</accession>
<evidence type="ECO:0000256" key="5">
    <source>
        <dbReference type="ARBA" id="ARBA00023239"/>
    </source>
</evidence>
<evidence type="ECO:0008006" key="10">
    <source>
        <dbReference type="Google" id="ProtNLM"/>
    </source>
</evidence>
<sequence>GRFGNLLVIQRNTSEHGARSLITPRKTFNCAIKAKESKTQHNNKAEINDGPQAVRGGDAPLVEALKTSAGQNVAAFHFPGHNRGRAAPPLLAELVGMDPFKHDLPELPELDNLFAPEGAIADAQKRAAYVFGADATWFLVGGSTCGIQAAVMTTCSPGEILILPRNSHMSVISAMVLAGVLPKYILPEYDPVWDITFGIHAFQVKEALDDLRDEGKRAAAVLITSPTYFGVCSDLREIADVCHHYGVPLIVDEAHGAHFKFHSDFPNTALEQGADIVVQSTHKVLCSLTQSAMIHMQGDMVNRERLCQCLQILQSSSPSYLLLASLDATRAYICKCTGFPYSSNSLFKRAIDLANEAQYAIQQIHGLSVLHSTNPSGMMVLDPLRITVGLWEIGLSGYEADDILRIEHGVIAELPSLHTLMFAVNLGTDSEHVHRLVGALLTLSIRSVSKTVSGNMFLSKLHKDGPFATIKTKLSPREAFFARKERVEIDHALGQICGELICPYPPGIPILVPGEVISNKALMYLKKVIYAGAMLSGASDLSLSSIIVCKA</sequence>
<evidence type="ECO:0000256" key="4">
    <source>
        <dbReference type="ARBA" id="ARBA00022898"/>
    </source>
</evidence>
<dbReference type="AlphaFoldDB" id="A0AA38GLF9"/>
<comment type="caution">
    <text evidence="8">The sequence shown here is derived from an EMBL/GenBank/DDBJ whole genome shotgun (WGS) entry which is preliminary data.</text>
</comment>
<keyword evidence="5" id="KW-0456">Lyase</keyword>
<dbReference type="InterPro" id="IPR036633">
    <property type="entry name" value="Prn/Lys/Arg_de-COase_C_sf"/>
</dbReference>
<keyword evidence="9" id="KW-1185">Reference proteome</keyword>
<feature type="domain" description="Orn/Lys/Arg decarboxylases family 1 pyridoxal-P attachment site" evidence="6">
    <location>
        <begin position="60"/>
        <end position="375"/>
    </location>
</feature>
<dbReference type="InterPro" id="IPR000310">
    <property type="entry name" value="Orn/Lys/Arg_deCO2ase_major_dom"/>
</dbReference>
<dbReference type="OMA" id="MMEAPGG"/>
<protein>
    <recommendedName>
        <fullName evidence="10">Arginine decarboxylase</fullName>
    </recommendedName>
</protein>
<organism evidence="8 9">
    <name type="scientific">Taxus chinensis</name>
    <name type="common">Chinese yew</name>
    <name type="synonym">Taxus wallichiana var. chinensis</name>
    <dbReference type="NCBI Taxonomy" id="29808"/>
    <lineage>
        <taxon>Eukaryota</taxon>
        <taxon>Viridiplantae</taxon>
        <taxon>Streptophyta</taxon>
        <taxon>Embryophyta</taxon>
        <taxon>Tracheophyta</taxon>
        <taxon>Spermatophyta</taxon>
        <taxon>Pinopsida</taxon>
        <taxon>Pinidae</taxon>
        <taxon>Conifers II</taxon>
        <taxon>Cupressales</taxon>
        <taxon>Taxaceae</taxon>
        <taxon>Taxus</taxon>
    </lineage>
</organism>
<dbReference type="InterPro" id="IPR015424">
    <property type="entry name" value="PyrdxlP-dep_Trfase"/>
</dbReference>
<dbReference type="SUPFAM" id="SSF53383">
    <property type="entry name" value="PLP-dependent transferases"/>
    <property type="match status" value="1"/>
</dbReference>
<comment type="cofactor">
    <cofactor evidence="1">
        <name>pyridoxal 5'-phosphate</name>
        <dbReference type="ChEBI" id="CHEBI:597326"/>
    </cofactor>
</comment>
<evidence type="ECO:0000256" key="2">
    <source>
        <dbReference type="ARBA" id="ARBA00010671"/>
    </source>
</evidence>
<dbReference type="Gene3D" id="3.90.100.10">
    <property type="entry name" value="Orn/Lys/Arg decarboxylase, C-terminal domain"/>
    <property type="match status" value="1"/>
</dbReference>
<name>A0AA38GLF9_TAXCH</name>
<dbReference type="Pfam" id="PF03711">
    <property type="entry name" value="OKR_DC_1_C"/>
    <property type="match status" value="1"/>
</dbReference>
<proteinExistence type="inferred from homology"/>
<dbReference type="InterPro" id="IPR052357">
    <property type="entry name" value="Orn_Lys_Arg_decarboxylase-I"/>
</dbReference>
<dbReference type="CDD" id="cd00615">
    <property type="entry name" value="Orn_deC_like"/>
    <property type="match status" value="1"/>
</dbReference>
<feature type="non-terminal residue" evidence="8">
    <location>
        <position position="551"/>
    </location>
</feature>
<evidence type="ECO:0000313" key="8">
    <source>
        <dbReference type="EMBL" id="KAH9324010.1"/>
    </source>
</evidence>
<evidence type="ECO:0000256" key="1">
    <source>
        <dbReference type="ARBA" id="ARBA00001933"/>
    </source>
</evidence>
<reference evidence="8 9" key="1">
    <citation type="journal article" date="2021" name="Nat. Plants">
        <title>The Taxus genome provides insights into paclitaxel biosynthesis.</title>
        <authorList>
            <person name="Xiong X."/>
            <person name="Gou J."/>
            <person name="Liao Q."/>
            <person name="Li Y."/>
            <person name="Zhou Q."/>
            <person name="Bi G."/>
            <person name="Li C."/>
            <person name="Du R."/>
            <person name="Wang X."/>
            <person name="Sun T."/>
            <person name="Guo L."/>
            <person name="Liang H."/>
            <person name="Lu P."/>
            <person name="Wu Y."/>
            <person name="Zhang Z."/>
            <person name="Ro D.K."/>
            <person name="Shang Y."/>
            <person name="Huang S."/>
            <person name="Yan J."/>
        </authorList>
    </citation>
    <scope>NUCLEOTIDE SEQUENCE [LARGE SCALE GENOMIC DNA]</scope>
    <source>
        <strain evidence="8">Ta-2019</strain>
    </source>
</reference>
<feature type="domain" description="Orn/Lys/Arg decarboxylase C-terminal" evidence="7">
    <location>
        <begin position="473"/>
        <end position="528"/>
    </location>
</feature>
<dbReference type="Pfam" id="PF01276">
    <property type="entry name" value="OKR_DC_1"/>
    <property type="match status" value="1"/>
</dbReference>
<keyword evidence="4" id="KW-0663">Pyridoxal phosphate</keyword>